<dbReference type="Pfam" id="PF00170">
    <property type="entry name" value="bZIP_1"/>
    <property type="match status" value="1"/>
</dbReference>
<dbReference type="PROSITE" id="PS50217">
    <property type="entry name" value="BZIP"/>
    <property type="match status" value="1"/>
</dbReference>
<feature type="domain" description="BZIP" evidence="7">
    <location>
        <begin position="26"/>
        <end position="89"/>
    </location>
</feature>
<dbReference type="PANTHER" id="PTHR45764:SF21">
    <property type="entry name" value="OS03G0770000 PROTEIN"/>
    <property type="match status" value="1"/>
</dbReference>
<dbReference type="InterPro" id="IPR004827">
    <property type="entry name" value="bZIP"/>
</dbReference>
<evidence type="ECO:0000256" key="1">
    <source>
        <dbReference type="ARBA" id="ARBA00004123"/>
    </source>
</evidence>
<keyword evidence="5" id="KW-0539">Nucleus</keyword>
<dbReference type="AlphaFoldDB" id="A0A7I8K8D5"/>
<dbReference type="GO" id="GO:0045893">
    <property type="term" value="P:positive regulation of DNA-templated transcription"/>
    <property type="evidence" value="ECO:0007669"/>
    <property type="project" value="TreeGrafter"/>
</dbReference>
<dbReference type="Gene3D" id="1.20.5.170">
    <property type="match status" value="1"/>
</dbReference>
<comment type="subcellular location">
    <subcellularLocation>
        <location evidence="1">Nucleus</location>
    </subcellularLocation>
</comment>
<keyword evidence="9" id="KW-1185">Reference proteome</keyword>
<dbReference type="SUPFAM" id="SSF57959">
    <property type="entry name" value="Leucine zipper domain"/>
    <property type="match status" value="1"/>
</dbReference>
<accession>A0A7I8K8D5</accession>
<dbReference type="GO" id="GO:0000976">
    <property type="term" value="F:transcription cis-regulatory region binding"/>
    <property type="evidence" value="ECO:0007669"/>
    <property type="project" value="TreeGrafter"/>
</dbReference>
<dbReference type="GO" id="GO:0003700">
    <property type="term" value="F:DNA-binding transcription factor activity"/>
    <property type="evidence" value="ECO:0007669"/>
    <property type="project" value="InterPro"/>
</dbReference>
<dbReference type="PROSITE" id="PS00036">
    <property type="entry name" value="BZIP_BASIC"/>
    <property type="match status" value="1"/>
</dbReference>
<dbReference type="GO" id="GO:0005634">
    <property type="term" value="C:nucleus"/>
    <property type="evidence" value="ECO:0007669"/>
    <property type="project" value="UniProtKB-SubCell"/>
</dbReference>
<keyword evidence="2" id="KW-0805">Transcription regulation</keyword>
<dbReference type="OrthoDB" id="551672at2759"/>
<evidence type="ECO:0000256" key="2">
    <source>
        <dbReference type="ARBA" id="ARBA00023015"/>
    </source>
</evidence>
<keyword evidence="3" id="KW-0238">DNA-binding</keyword>
<dbReference type="Proteomes" id="UP000663760">
    <property type="component" value="Chromosome 3"/>
</dbReference>
<evidence type="ECO:0000256" key="4">
    <source>
        <dbReference type="ARBA" id="ARBA00023163"/>
    </source>
</evidence>
<evidence type="ECO:0000256" key="6">
    <source>
        <dbReference type="SAM" id="MobiDB-lite"/>
    </source>
</evidence>
<dbReference type="FunFam" id="1.20.5.170:FF:000020">
    <property type="entry name" value="BZIP transcription factor"/>
    <property type="match status" value="1"/>
</dbReference>
<proteinExistence type="predicted"/>
<evidence type="ECO:0000256" key="5">
    <source>
        <dbReference type="ARBA" id="ARBA00023242"/>
    </source>
</evidence>
<sequence>MSSPENLAAAQPPTSEGGYGYVPPAEERRRRRMISNRESARRSRARKQWLMEGLRKQTDWLSSENRELASRLAAVVGHCLALRHDNHRLLSETAALRSRLSDVRRLLVLRQPQRLAGAAAGAACGGDPQSLVPAAFAGGFMPETELTA</sequence>
<dbReference type="InterPro" id="IPR046347">
    <property type="entry name" value="bZIP_sf"/>
</dbReference>
<evidence type="ECO:0000313" key="9">
    <source>
        <dbReference type="Proteomes" id="UP000663760"/>
    </source>
</evidence>
<organism evidence="8 9">
    <name type="scientific">Spirodela intermedia</name>
    <name type="common">Intermediate duckweed</name>
    <dbReference type="NCBI Taxonomy" id="51605"/>
    <lineage>
        <taxon>Eukaryota</taxon>
        <taxon>Viridiplantae</taxon>
        <taxon>Streptophyta</taxon>
        <taxon>Embryophyta</taxon>
        <taxon>Tracheophyta</taxon>
        <taxon>Spermatophyta</taxon>
        <taxon>Magnoliopsida</taxon>
        <taxon>Liliopsida</taxon>
        <taxon>Araceae</taxon>
        <taxon>Lemnoideae</taxon>
        <taxon>Spirodela</taxon>
    </lineage>
</organism>
<dbReference type="SMART" id="SM00338">
    <property type="entry name" value="BRLZ"/>
    <property type="match status" value="1"/>
</dbReference>
<keyword evidence="4" id="KW-0804">Transcription</keyword>
<dbReference type="PANTHER" id="PTHR45764">
    <property type="entry name" value="BZIP TRANSCRIPTION FACTOR 44"/>
    <property type="match status" value="1"/>
</dbReference>
<protein>
    <recommendedName>
        <fullName evidence="7">BZIP domain-containing protein</fullName>
    </recommendedName>
</protein>
<name>A0A7I8K8D5_SPIIN</name>
<feature type="region of interest" description="Disordered" evidence="6">
    <location>
        <begin position="1"/>
        <end position="46"/>
    </location>
</feature>
<evidence type="ECO:0000259" key="7">
    <source>
        <dbReference type="PROSITE" id="PS50217"/>
    </source>
</evidence>
<dbReference type="EMBL" id="LR746266">
    <property type="protein sequence ID" value="CAA7393791.1"/>
    <property type="molecule type" value="Genomic_DNA"/>
</dbReference>
<gene>
    <name evidence="8" type="ORF">SI8410_03004499</name>
</gene>
<reference evidence="8" key="1">
    <citation type="submission" date="2020-02" db="EMBL/GenBank/DDBJ databases">
        <authorList>
            <person name="Scholz U."/>
            <person name="Mascher M."/>
            <person name="Fiebig A."/>
        </authorList>
    </citation>
    <scope>NUCLEOTIDE SEQUENCE</scope>
</reference>
<evidence type="ECO:0000313" key="8">
    <source>
        <dbReference type="EMBL" id="CAA7393791.1"/>
    </source>
</evidence>
<evidence type="ECO:0000256" key="3">
    <source>
        <dbReference type="ARBA" id="ARBA00023125"/>
    </source>
</evidence>